<evidence type="ECO:0000256" key="6">
    <source>
        <dbReference type="ARBA" id="ARBA00022989"/>
    </source>
</evidence>
<feature type="transmembrane region" description="Helical" evidence="11">
    <location>
        <begin position="147"/>
        <end position="166"/>
    </location>
</feature>
<evidence type="ECO:0000313" key="16">
    <source>
        <dbReference type="Proteomes" id="UP001630127"/>
    </source>
</evidence>
<dbReference type="Pfam" id="PF02714">
    <property type="entry name" value="RSN1_7TM"/>
    <property type="match status" value="1"/>
</dbReference>
<accession>A0ABD2Y6M3</accession>
<dbReference type="AlphaFoldDB" id="A0ABD2Y6M3"/>
<feature type="transmembrane region" description="Helical" evidence="11">
    <location>
        <begin position="97"/>
        <end position="114"/>
    </location>
</feature>
<keyword evidence="8 11" id="KW-0472">Membrane</keyword>
<evidence type="ECO:0008006" key="17">
    <source>
        <dbReference type="Google" id="ProtNLM"/>
    </source>
</evidence>
<feature type="transmembrane region" description="Helical" evidence="11">
    <location>
        <begin position="549"/>
        <end position="582"/>
    </location>
</feature>
<reference evidence="15 16" key="1">
    <citation type="submission" date="2024-11" db="EMBL/GenBank/DDBJ databases">
        <title>A near-complete genome assembly of Cinchona calisaya.</title>
        <authorList>
            <person name="Lian D.C."/>
            <person name="Zhao X.W."/>
            <person name="Wei L."/>
        </authorList>
    </citation>
    <scope>NUCLEOTIDE SEQUENCE [LARGE SCALE GENOMIC DNA]</scope>
    <source>
        <tissue evidence="15">Nenye</tissue>
    </source>
</reference>
<keyword evidence="4 11" id="KW-0812">Transmembrane</keyword>
<feature type="transmembrane region" description="Helical" evidence="11">
    <location>
        <begin position="630"/>
        <end position="649"/>
    </location>
</feature>
<evidence type="ECO:0000256" key="8">
    <source>
        <dbReference type="ARBA" id="ARBA00023136"/>
    </source>
</evidence>
<protein>
    <recommendedName>
        <fullName evidence="17">CSC1-like protein HYP1</fullName>
    </recommendedName>
</protein>
<comment type="subcellular location">
    <subcellularLocation>
        <location evidence="1">Membrane</location>
        <topology evidence="1">Multi-pass membrane protein</topology>
    </subcellularLocation>
</comment>
<dbReference type="InterPro" id="IPR032880">
    <property type="entry name" value="CSC1/OSCA1-like_N"/>
</dbReference>
<keyword evidence="9" id="KW-0407">Ion channel</keyword>
<evidence type="ECO:0000259" key="13">
    <source>
        <dbReference type="Pfam" id="PF13967"/>
    </source>
</evidence>
<feature type="transmembrane region" description="Helical" evidence="11">
    <location>
        <begin position="603"/>
        <end position="624"/>
    </location>
</feature>
<dbReference type="InterPro" id="IPR045122">
    <property type="entry name" value="Csc1-like"/>
</dbReference>
<evidence type="ECO:0000256" key="10">
    <source>
        <dbReference type="SAM" id="Coils"/>
    </source>
</evidence>
<feature type="coiled-coil region" evidence="10">
    <location>
        <begin position="268"/>
        <end position="302"/>
    </location>
</feature>
<evidence type="ECO:0000313" key="15">
    <source>
        <dbReference type="EMBL" id="KAL3501460.1"/>
    </source>
</evidence>
<evidence type="ECO:0000259" key="12">
    <source>
        <dbReference type="Pfam" id="PF02714"/>
    </source>
</evidence>
<comment type="caution">
    <text evidence="15">The sequence shown here is derived from an EMBL/GenBank/DDBJ whole genome shotgun (WGS) entry which is preliminary data.</text>
</comment>
<keyword evidence="16" id="KW-1185">Reference proteome</keyword>
<evidence type="ECO:0000256" key="2">
    <source>
        <dbReference type="ARBA" id="ARBA00007779"/>
    </source>
</evidence>
<dbReference type="InterPro" id="IPR003864">
    <property type="entry name" value="CSC1/OSCA1-like_7TM"/>
</dbReference>
<dbReference type="PANTHER" id="PTHR13018">
    <property type="entry name" value="PROBABLE MEMBRANE PROTEIN DUF221-RELATED"/>
    <property type="match status" value="1"/>
</dbReference>
<evidence type="ECO:0000256" key="9">
    <source>
        <dbReference type="ARBA" id="ARBA00023303"/>
    </source>
</evidence>
<dbReference type="PANTHER" id="PTHR13018:SF104">
    <property type="entry name" value="ERD (EARLY-RESPONSIVE TO DEHYDRATION STRESS) FAMILY PROTEIN"/>
    <property type="match status" value="1"/>
</dbReference>
<dbReference type="Pfam" id="PF14703">
    <property type="entry name" value="PHM7_cyt"/>
    <property type="match status" value="1"/>
</dbReference>
<keyword evidence="3" id="KW-0813">Transport</keyword>
<evidence type="ECO:0000259" key="14">
    <source>
        <dbReference type="Pfam" id="PF14703"/>
    </source>
</evidence>
<gene>
    <name evidence="15" type="ORF">ACH5RR_035909</name>
</gene>
<sequence>MLVSALLTSVGINFGLCVLFWTLYSCLRKQPANYNVYAPRLLSEGRSEGSGTFRLERLLPSPGWVRRAWKSSEEELLSSSGLDAVVFMRIITFSLRVFTLAGVIGVFILLPVNFSGDQLQDVNFANLTSDSLDIFTISNVKNGSKRLWAHFCAIYVLTIFVCFLLYNEYKYVSSKRISYFLSSKPQPHQFTILVRSVPVSAGTSVSNSVERFFKEYHPTTYLSHVVVYRTNKLRYLINDTKKLYKSLIHLRKEPAAAKFQCSGFFGLFKGKGDLVDHYEKKLENLEENLRLEQSDVSLAGEEVRAAFVSFKSRYGAAVALHMQQSDNPTQWVTEQAPEPHDVYWPLFSESFMRRWISQLVVLVACILLTALFLIPVVFVQGLANLSQLEVWLPFLKNILSIAFVSQVVTGYLPNLILQLFLMMIPPIMKFLSSVQGHISNSENIKSACNKVLWFTIWNIYFANVLSGSAFAQISIFFEPKNIPARLAVAVPAQASFFIAYVVTSGWTSTSTELFRLLPLICSLIRKLFTENTDDEFKAPSFPYHGAIPRVLFFGLLGITYFFLAPLILPFLLVYFCLAYAIYSNQFINVYAPKYETAGKFWPIVHNSVIFSLLLMHAIAVGIFTLKRLPLASSLIFPLPILTLIFNAYCRKRFLPIFKAYSAETFIKKDREDPNDAMTAEFFDKLATAYRDPVLLPVQYSSDSGSQNRPLLSLVED</sequence>
<dbReference type="InterPro" id="IPR027815">
    <property type="entry name" value="CSC1/OSCA1-like_cyt"/>
</dbReference>
<keyword evidence="5" id="KW-0106">Calcium</keyword>
<feature type="domain" description="CSC1/OSCA1-like cytosolic" evidence="14">
    <location>
        <begin position="189"/>
        <end position="345"/>
    </location>
</feature>
<keyword evidence="7" id="KW-0406">Ion transport</keyword>
<dbReference type="Proteomes" id="UP001630127">
    <property type="component" value="Unassembled WGS sequence"/>
</dbReference>
<feature type="transmembrane region" description="Helical" evidence="11">
    <location>
        <begin position="6"/>
        <end position="24"/>
    </location>
</feature>
<keyword evidence="10" id="KW-0175">Coiled coil</keyword>
<evidence type="ECO:0000256" key="7">
    <source>
        <dbReference type="ARBA" id="ARBA00023065"/>
    </source>
</evidence>
<dbReference type="Pfam" id="PF13967">
    <property type="entry name" value="RSN1_TM"/>
    <property type="match status" value="1"/>
</dbReference>
<feature type="domain" description="CSC1/OSCA1-like 7TM region" evidence="12">
    <location>
        <begin position="358"/>
        <end position="623"/>
    </location>
</feature>
<evidence type="ECO:0000256" key="5">
    <source>
        <dbReference type="ARBA" id="ARBA00022837"/>
    </source>
</evidence>
<dbReference type="GO" id="GO:0016020">
    <property type="term" value="C:membrane"/>
    <property type="evidence" value="ECO:0007669"/>
    <property type="project" value="UniProtKB-SubCell"/>
</dbReference>
<evidence type="ECO:0000256" key="4">
    <source>
        <dbReference type="ARBA" id="ARBA00022692"/>
    </source>
</evidence>
<organism evidence="15 16">
    <name type="scientific">Cinchona calisaya</name>
    <dbReference type="NCBI Taxonomy" id="153742"/>
    <lineage>
        <taxon>Eukaryota</taxon>
        <taxon>Viridiplantae</taxon>
        <taxon>Streptophyta</taxon>
        <taxon>Embryophyta</taxon>
        <taxon>Tracheophyta</taxon>
        <taxon>Spermatophyta</taxon>
        <taxon>Magnoliopsida</taxon>
        <taxon>eudicotyledons</taxon>
        <taxon>Gunneridae</taxon>
        <taxon>Pentapetalae</taxon>
        <taxon>asterids</taxon>
        <taxon>lamiids</taxon>
        <taxon>Gentianales</taxon>
        <taxon>Rubiaceae</taxon>
        <taxon>Cinchonoideae</taxon>
        <taxon>Cinchoneae</taxon>
        <taxon>Cinchona</taxon>
    </lineage>
</organism>
<dbReference type="GO" id="GO:0034220">
    <property type="term" value="P:monoatomic ion transmembrane transport"/>
    <property type="evidence" value="ECO:0007669"/>
    <property type="project" value="UniProtKB-KW"/>
</dbReference>
<proteinExistence type="inferred from homology"/>
<evidence type="ECO:0000256" key="1">
    <source>
        <dbReference type="ARBA" id="ARBA00004141"/>
    </source>
</evidence>
<feature type="transmembrane region" description="Helical" evidence="11">
    <location>
        <begin position="359"/>
        <end position="378"/>
    </location>
</feature>
<comment type="similarity">
    <text evidence="2">Belongs to the CSC1 (TC 1.A.17) family.</text>
</comment>
<feature type="domain" description="CSC1/OSCA1-like N-terminal transmembrane" evidence="13">
    <location>
        <begin position="5"/>
        <end position="168"/>
    </location>
</feature>
<evidence type="ECO:0000256" key="11">
    <source>
        <dbReference type="SAM" id="Phobius"/>
    </source>
</evidence>
<name>A0ABD2Y6M3_9GENT</name>
<keyword evidence="6 11" id="KW-1133">Transmembrane helix</keyword>
<dbReference type="EMBL" id="JBJUIK010000015">
    <property type="protein sequence ID" value="KAL3501460.1"/>
    <property type="molecule type" value="Genomic_DNA"/>
</dbReference>
<feature type="transmembrane region" description="Helical" evidence="11">
    <location>
        <begin position="451"/>
        <end position="476"/>
    </location>
</feature>
<evidence type="ECO:0000256" key="3">
    <source>
        <dbReference type="ARBA" id="ARBA00022448"/>
    </source>
</evidence>
<feature type="transmembrane region" description="Helical" evidence="11">
    <location>
        <begin position="398"/>
        <end position="421"/>
    </location>
</feature>